<dbReference type="EMBL" id="JAGQHR010000564">
    <property type="protein sequence ID" value="MCA9729071.1"/>
    <property type="molecule type" value="Genomic_DNA"/>
</dbReference>
<dbReference type="Pfam" id="PF01312">
    <property type="entry name" value="Bac_export_2"/>
    <property type="match status" value="1"/>
</dbReference>
<keyword evidence="2" id="KW-1133">Transmembrane helix</keyword>
<dbReference type="Proteomes" id="UP000697710">
    <property type="component" value="Unassembled WGS sequence"/>
</dbReference>
<accession>A0A956RPV7</accession>
<reference evidence="3" key="2">
    <citation type="journal article" date="2021" name="Microbiome">
        <title>Successional dynamics and alternative stable states in a saline activated sludge microbial community over 9 years.</title>
        <authorList>
            <person name="Wang Y."/>
            <person name="Ye J."/>
            <person name="Ju F."/>
            <person name="Liu L."/>
            <person name="Boyd J.A."/>
            <person name="Deng Y."/>
            <person name="Parks D.H."/>
            <person name="Jiang X."/>
            <person name="Yin X."/>
            <person name="Woodcroft B.J."/>
            <person name="Tyson G.W."/>
            <person name="Hugenholtz P."/>
            <person name="Polz M.F."/>
            <person name="Zhang T."/>
        </authorList>
    </citation>
    <scope>NUCLEOTIDE SEQUENCE</scope>
    <source>
        <strain evidence="3">HKST-UBA01</strain>
    </source>
</reference>
<feature type="region of interest" description="Disordered" evidence="1">
    <location>
        <begin position="1"/>
        <end position="27"/>
    </location>
</feature>
<gene>
    <name evidence="3" type="ORF">KC729_15375</name>
</gene>
<dbReference type="GO" id="GO:0009306">
    <property type="term" value="P:protein secretion"/>
    <property type="evidence" value="ECO:0007669"/>
    <property type="project" value="InterPro"/>
</dbReference>
<evidence type="ECO:0000256" key="2">
    <source>
        <dbReference type="SAM" id="Phobius"/>
    </source>
</evidence>
<sequence length="247" mass="27064">MANEAFGDRTHSATPRRREEARRQGQVARSPELSSALILIAAMIALAGLGPTFLGRLAKLQRVLLDGSWIRIESPESAFFTFQKLSSESLLILAPIVLILLAVGVLSNVAQVGVLFTTQTLAPRWSVLDPIQGFGRKFGRRGLVELAKALLKLTIILGVAYLTVSSALDDIVPLLGVDGGTLLTRVGKITVQLGLRVGLALLALAAFDYGYQRWEYEESIKMSRQEIEEEQRQMEGDPQVKARVRVL</sequence>
<reference evidence="3" key="1">
    <citation type="submission" date="2020-04" db="EMBL/GenBank/DDBJ databases">
        <authorList>
            <person name="Zhang T."/>
        </authorList>
    </citation>
    <scope>NUCLEOTIDE SEQUENCE</scope>
    <source>
        <strain evidence="3">HKST-UBA01</strain>
    </source>
</reference>
<dbReference type="GO" id="GO:0005886">
    <property type="term" value="C:plasma membrane"/>
    <property type="evidence" value="ECO:0007669"/>
    <property type="project" value="TreeGrafter"/>
</dbReference>
<feature type="transmembrane region" description="Helical" evidence="2">
    <location>
        <begin position="90"/>
        <end position="116"/>
    </location>
</feature>
<evidence type="ECO:0000313" key="3">
    <source>
        <dbReference type="EMBL" id="MCA9729071.1"/>
    </source>
</evidence>
<protein>
    <submittedName>
        <fullName evidence="3">EscU/YscU/HrcU family type III secretion system export apparatus switch protein</fullName>
    </submittedName>
</protein>
<dbReference type="Gene3D" id="6.10.250.2080">
    <property type="match status" value="1"/>
</dbReference>
<evidence type="ECO:0000256" key="1">
    <source>
        <dbReference type="SAM" id="MobiDB-lite"/>
    </source>
</evidence>
<feature type="transmembrane region" description="Helical" evidence="2">
    <location>
        <begin position="33"/>
        <end position="54"/>
    </location>
</feature>
<dbReference type="PANTHER" id="PTHR30531">
    <property type="entry name" value="FLAGELLAR BIOSYNTHETIC PROTEIN FLHB"/>
    <property type="match status" value="1"/>
</dbReference>
<name>A0A956RPV7_UNCEI</name>
<feature type="transmembrane region" description="Helical" evidence="2">
    <location>
        <begin position="193"/>
        <end position="211"/>
    </location>
</feature>
<keyword evidence="2" id="KW-0472">Membrane</keyword>
<feature type="transmembrane region" description="Helical" evidence="2">
    <location>
        <begin position="149"/>
        <end position="168"/>
    </location>
</feature>
<proteinExistence type="predicted"/>
<feature type="compositionally biased region" description="Basic and acidic residues" evidence="1">
    <location>
        <begin position="1"/>
        <end position="23"/>
    </location>
</feature>
<feature type="non-terminal residue" evidence="3">
    <location>
        <position position="247"/>
    </location>
</feature>
<dbReference type="AlphaFoldDB" id="A0A956RPV7"/>
<evidence type="ECO:0000313" key="4">
    <source>
        <dbReference type="Proteomes" id="UP000697710"/>
    </source>
</evidence>
<organism evidence="3 4">
    <name type="scientific">Eiseniibacteriota bacterium</name>
    <dbReference type="NCBI Taxonomy" id="2212470"/>
    <lineage>
        <taxon>Bacteria</taxon>
        <taxon>Candidatus Eiseniibacteriota</taxon>
    </lineage>
</organism>
<comment type="caution">
    <text evidence="3">The sequence shown here is derived from an EMBL/GenBank/DDBJ whole genome shotgun (WGS) entry which is preliminary data.</text>
</comment>
<dbReference type="InterPro" id="IPR006135">
    <property type="entry name" value="T3SS_substrate_exporter"/>
</dbReference>
<dbReference type="PRINTS" id="PR00950">
    <property type="entry name" value="TYPE3IMSPROT"/>
</dbReference>
<dbReference type="PANTHER" id="PTHR30531:SF12">
    <property type="entry name" value="FLAGELLAR BIOSYNTHETIC PROTEIN FLHB"/>
    <property type="match status" value="1"/>
</dbReference>
<keyword evidence="2" id="KW-0812">Transmembrane</keyword>